<name>A0ACC1D0B8_9NEOP</name>
<evidence type="ECO:0000313" key="1">
    <source>
        <dbReference type="EMBL" id="KAJ0177391.1"/>
    </source>
</evidence>
<comment type="caution">
    <text evidence="1">The sequence shown here is derived from an EMBL/GenBank/DDBJ whole genome shotgun (WGS) entry which is preliminary data.</text>
</comment>
<dbReference type="Proteomes" id="UP000824533">
    <property type="component" value="Linkage Group LG12"/>
</dbReference>
<gene>
    <name evidence="1" type="ORF">K1T71_007400</name>
</gene>
<reference evidence="1 2" key="1">
    <citation type="journal article" date="2021" name="Front. Genet.">
        <title>Chromosome-Level Genome Assembly Reveals Significant Gene Expansion in the Toll and IMD Signaling Pathways of Dendrolimus kikuchii.</title>
        <authorList>
            <person name="Zhou J."/>
            <person name="Wu P."/>
            <person name="Xiong Z."/>
            <person name="Liu N."/>
            <person name="Zhao N."/>
            <person name="Ji M."/>
            <person name="Qiu Y."/>
            <person name="Yang B."/>
        </authorList>
    </citation>
    <scope>NUCLEOTIDE SEQUENCE [LARGE SCALE GENOMIC DNA]</scope>
    <source>
        <strain evidence="1">Ann1</strain>
    </source>
</reference>
<evidence type="ECO:0000313" key="2">
    <source>
        <dbReference type="Proteomes" id="UP000824533"/>
    </source>
</evidence>
<sequence>MSFSGKRYRRIGSENIEELIKITKTDESLLNMFRANAPIFSFTRLDELTFRFTLQTGHKHMWYDFRLGEEFDMEMKDGRKLNMVFTLENDNVLKQTLKKPNGKIIYFTKEFGEKESKMTITMEGTDAIATVFYEIVK</sequence>
<organism evidence="1 2">
    <name type="scientific">Dendrolimus kikuchii</name>
    <dbReference type="NCBI Taxonomy" id="765133"/>
    <lineage>
        <taxon>Eukaryota</taxon>
        <taxon>Metazoa</taxon>
        <taxon>Ecdysozoa</taxon>
        <taxon>Arthropoda</taxon>
        <taxon>Hexapoda</taxon>
        <taxon>Insecta</taxon>
        <taxon>Pterygota</taxon>
        <taxon>Neoptera</taxon>
        <taxon>Endopterygota</taxon>
        <taxon>Lepidoptera</taxon>
        <taxon>Glossata</taxon>
        <taxon>Ditrysia</taxon>
        <taxon>Bombycoidea</taxon>
        <taxon>Lasiocampidae</taxon>
        <taxon>Dendrolimus</taxon>
    </lineage>
</organism>
<accession>A0ACC1D0B8</accession>
<dbReference type="EMBL" id="CM034398">
    <property type="protein sequence ID" value="KAJ0177391.1"/>
    <property type="molecule type" value="Genomic_DNA"/>
</dbReference>
<keyword evidence="2" id="KW-1185">Reference proteome</keyword>
<proteinExistence type="predicted"/>
<protein>
    <submittedName>
        <fullName evidence="1">Uncharacterized protein</fullName>
    </submittedName>
</protein>